<protein>
    <recommendedName>
        <fullName evidence="1">Aminoglycoside phosphotransferase domain-containing protein</fullName>
    </recommendedName>
</protein>
<dbReference type="Proteomes" id="UP000240883">
    <property type="component" value="Unassembled WGS sequence"/>
</dbReference>
<organism evidence="2 3">
    <name type="scientific">Corynespora cassiicola Philippines</name>
    <dbReference type="NCBI Taxonomy" id="1448308"/>
    <lineage>
        <taxon>Eukaryota</taxon>
        <taxon>Fungi</taxon>
        <taxon>Dikarya</taxon>
        <taxon>Ascomycota</taxon>
        <taxon>Pezizomycotina</taxon>
        <taxon>Dothideomycetes</taxon>
        <taxon>Pleosporomycetidae</taxon>
        <taxon>Pleosporales</taxon>
        <taxon>Corynesporascaceae</taxon>
        <taxon>Corynespora</taxon>
    </lineage>
</organism>
<gene>
    <name evidence="2" type="ORF">BS50DRAFT_608843</name>
</gene>
<evidence type="ECO:0000259" key="1">
    <source>
        <dbReference type="Pfam" id="PF01636"/>
    </source>
</evidence>
<dbReference type="Pfam" id="PF01636">
    <property type="entry name" value="APH"/>
    <property type="match status" value="1"/>
</dbReference>
<dbReference type="STRING" id="1448308.A0A2T2NYX5"/>
<sequence>MAFWFGFPGSEKVFYREHKARWAKVQEGREGLAINNTFLTRFLTLVALHTTAKFHKLYGLCRLLSDKIIIKTGFSVHLSEAVTMKCVAEHTSIPVPKRIQSEDLESAMKKLSKSAREKIFLQLKNMVSQLKALEPPPGIGVKSCNGGSMYDPRLPHGKSRSGSFSTMQDFHRWLRQDLEPSQIGPHVSAQEVDDLKAIIQKQDGDRPPPVFTHCYLSPFNIMVRGEEIVGLIDWEISGWYPAYWEYTCAYFGNLTRTRWQDTLCSLLEPFPEELEMEKVHKNGGVRLGSRTLSVILTTSHHAT</sequence>
<feature type="domain" description="Aminoglycoside phosphotransferase" evidence="1">
    <location>
        <begin position="169"/>
        <end position="254"/>
    </location>
</feature>
<reference evidence="2 3" key="1">
    <citation type="journal article" date="2018" name="Front. Microbiol.">
        <title>Genome-Wide Analysis of Corynespora cassiicola Leaf Fall Disease Putative Effectors.</title>
        <authorList>
            <person name="Lopez D."/>
            <person name="Ribeiro S."/>
            <person name="Label P."/>
            <person name="Fumanal B."/>
            <person name="Venisse J.S."/>
            <person name="Kohler A."/>
            <person name="de Oliveira R.R."/>
            <person name="Labutti K."/>
            <person name="Lipzen A."/>
            <person name="Lail K."/>
            <person name="Bauer D."/>
            <person name="Ohm R.A."/>
            <person name="Barry K.W."/>
            <person name="Spatafora J."/>
            <person name="Grigoriev I.V."/>
            <person name="Martin F.M."/>
            <person name="Pujade-Renaud V."/>
        </authorList>
    </citation>
    <scope>NUCLEOTIDE SEQUENCE [LARGE SCALE GENOMIC DNA]</scope>
    <source>
        <strain evidence="2 3">Philippines</strain>
    </source>
</reference>
<keyword evidence="3" id="KW-1185">Reference proteome</keyword>
<evidence type="ECO:0000313" key="2">
    <source>
        <dbReference type="EMBL" id="PSN70288.1"/>
    </source>
</evidence>
<dbReference type="InterPro" id="IPR002575">
    <property type="entry name" value="Aminoglycoside_PTrfase"/>
</dbReference>
<dbReference type="EMBL" id="KZ678132">
    <property type="protein sequence ID" value="PSN70288.1"/>
    <property type="molecule type" value="Genomic_DNA"/>
</dbReference>
<dbReference type="PANTHER" id="PTHR21310:SF55">
    <property type="entry name" value="AMINOGLYCOSIDE PHOSPHOTRANSFERASE DOMAIN-CONTAINING PROTEIN"/>
    <property type="match status" value="1"/>
</dbReference>
<accession>A0A2T2NYX5</accession>
<dbReference type="OrthoDB" id="2906425at2759"/>
<name>A0A2T2NYX5_CORCC</name>
<dbReference type="InterPro" id="IPR051678">
    <property type="entry name" value="AGP_Transferase"/>
</dbReference>
<dbReference type="Gene3D" id="3.90.1200.10">
    <property type="match status" value="1"/>
</dbReference>
<proteinExistence type="predicted"/>
<dbReference type="AlphaFoldDB" id="A0A2T2NYX5"/>
<dbReference type="InterPro" id="IPR011009">
    <property type="entry name" value="Kinase-like_dom_sf"/>
</dbReference>
<evidence type="ECO:0000313" key="3">
    <source>
        <dbReference type="Proteomes" id="UP000240883"/>
    </source>
</evidence>
<dbReference type="PANTHER" id="PTHR21310">
    <property type="entry name" value="AMINOGLYCOSIDE PHOSPHOTRANSFERASE-RELATED-RELATED"/>
    <property type="match status" value="1"/>
</dbReference>
<dbReference type="SUPFAM" id="SSF56112">
    <property type="entry name" value="Protein kinase-like (PK-like)"/>
    <property type="match status" value="1"/>
</dbReference>